<keyword evidence="2" id="KW-1185">Reference proteome</keyword>
<proteinExistence type="predicted"/>
<gene>
    <name evidence="1" type="ORF">CYMTET_52605</name>
</gene>
<sequence>MDVHKCGTGAYEPSSLAVYDSYIITCEYVQLGMEGTAPGVNPDNWRGYSKTRGALSGLLSADTSYTGAYSAKLHGQGDQYIESYKPTMTLIQNTTYFMQLRVCGASSNGTVDQYIYSAFYAYPAEQLQPGGRPLEVVATSEESGWRAQHHLETARNHTWQAFMHTLTPSKTYTNVRIRLGAVFNKPGEAYNIYVDGVSISPRPTPLAHPAEDYMSAVHQLYDTIINS</sequence>
<comment type="caution">
    <text evidence="1">The sequence shown here is derived from an EMBL/GenBank/DDBJ whole genome shotgun (WGS) entry which is preliminary data.</text>
</comment>
<evidence type="ECO:0000313" key="1">
    <source>
        <dbReference type="EMBL" id="KAK3237313.1"/>
    </source>
</evidence>
<organism evidence="1 2">
    <name type="scientific">Cymbomonas tetramitiformis</name>
    <dbReference type="NCBI Taxonomy" id="36881"/>
    <lineage>
        <taxon>Eukaryota</taxon>
        <taxon>Viridiplantae</taxon>
        <taxon>Chlorophyta</taxon>
        <taxon>Pyramimonadophyceae</taxon>
        <taxon>Pyramimonadales</taxon>
        <taxon>Pyramimonadaceae</taxon>
        <taxon>Cymbomonas</taxon>
    </lineage>
</organism>
<reference evidence="1 2" key="1">
    <citation type="journal article" date="2015" name="Genome Biol. Evol.">
        <title>Comparative Genomics of a Bacterivorous Green Alga Reveals Evolutionary Causalities and Consequences of Phago-Mixotrophic Mode of Nutrition.</title>
        <authorList>
            <person name="Burns J.A."/>
            <person name="Paasch A."/>
            <person name="Narechania A."/>
            <person name="Kim E."/>
        </authorList>
    </citation>
    <scope>NUCLEOTIDE SEQUENCE [LARGE SCALE GENOMIC DNA]</scope>
    <source>
        <strain evidence="1 2">PLY_AMNH</strain>
    </source>
</reference>
<dbReference type="AlphaFoldDB" id="A0AAE0BIP4"/>
<name>A0AAE0BIP4_9CHLO</name>
<dbReference type="Gene3D" id="2.60.120.260">
    <property type="entry name" value="Galactose-binding domain-like"/>
    <property type="match status" value="1"/>
</dbReference>
<accession>A0AAE0BIP4</accession>
<dbReference type="EMBL" id="LGRX02034645">
    <property type="protein sequence ID" value="KAK3237313.1"/>
    <property type="molecule type" value="Genomic_DNA"/>
</dbReference>
<protein>
    <submittedName>
        <fullName evidence="1">Uncharacterized protein</fullName>
    </submittedName>
</protein>
<evidence type="ECO:0000313" key="2">
    <source>
        <dbReference type="Proteomes" id="UP001190700"/>
    </source>
</evidence>
<dbReference type="Proteomes" id="UP001190700">
    <property type="component" value="Unassembled WGS sequence"/>
</dbReference>